<protein>
    <submittedName>
        <fullName evidence="6">Uncharacterized protein</fullName>
    </submittedName>
</protein>
<accession>A0A427Y3F3</accession>
<proteinExistence type="predicted"/>
<dbReference type="SUPFAM" id="SSF103473">
    <property type="entry name" value="MFS general substrate transporter"/>
    <property type="match status" value="1"/>
</dbReference>
<comment type="subcellular location">
    <subcellularLocation>
        <location evidence="1">Membrane</location>
        <topology evidence="1">Multi-pass membrane protein</topology>
    </subcellularLocation>
</comment>
<evidence type="ECO:0000256" key="1">
    <source>
        <dbReference type="ARBA" id="ARBA00004141"/>
    </source>
</evidence>
<keyword evidence="5" id="KW-0472">Membrane</keyword>
<dbReference type="OrthoDB" id="6730379at2759"/>
<dbReference type="PANTHER" id="PTHR43791">
    <property type="entry name" value="PERMEASE-RELATED"/>
    <property type="match status" value="1"/>
</dbReference>
<gene>
    <name evidence="6" type="ORF">EHS25_004921</name>
</gene>
<reference evidence="6 7" key="1">
    <citation type="submission" date="2018-11" db="EMBL/GenBank/DDBJ databases">
        <title>Genome sequence of Saitozyma podzolica DSM 27192.</title>
        <authorList>
            <person name="Aliyu H."/>
            <person name="Gorte O."/>
            <person name="Ochsenreither K."/>
        </authorList>
    </citation>
    <scope>NUCLEOTIDE SEQUENCE [LARGE SCALE GENOMIC DNA]</scope>
    <source>
        <strain evidence="6 7">DSM 27192</strain>
    </source>
</reference>
<keyword evidence="7" id="KW-1185">Reference proteome</keyword>
<organism evidence="6 7">
    <name type="scientific">Saitozyma podzolica</name>
    <dbReference type="NCBI Taxonomy" id="1890683"/>
    <lineage>
        <taxon>Eukaryota</taxon>
        <taxon>Fungi</taxon>
        <taxon>Dikarya</taxon>
        <taxon>Basidiomycota</taxon>
        <taxon>Agaricomycotina</taxon>
        <taxon>Tremellomycetes</taxon>
        <taxon>Tremellales</taxon>
        <taxon>Trimorphomycetaceae</taxon>
        <taxon>Saitozyma</taxon>
    </lineage>
</organism>
<dbReference type="GO" id="GO:0022857">
    <property type="term" value="F:transmembrane transporter activity"/>
    <property type="evidence" value="ECO:0007669"/>
    <property type="project" value="TreeGrafter"/>
</dbReference>
<dbReference type="GO" id="GO:0016020">
    <property type="term" value="C:membrane"/>
    <property type="evidence" value="ECO:0007669"/>
    <property type="project" value="UniProtKB-SubCell"/>
</dbReference>
<evidence type="ECO:0000313" key="7">
    <source>
        <dbReference type="Proteomes" id="UP000279259"/>
    </source>
</evidence>
<evidence type="ECO:0000256" key="5">
    <source>
        <dbReference type="ARBA" id="ARBA00023136"/>
    </source>
</evidence>
<dbReference type="EMBL" id="RSCD01000020">
    <property type="protein sequence ID" value="RSH85525.1"/>
    <property type="molecule type" value="Genomic_DNA"/>
</dbReference>
<dbReference type="AlphaFoldDB" id="A0A427Y3F3"/>
<dbReference type="PANTHER" id="PTHR43791:SF16">
    <property type="entry name" value="TRANSPORTER, PUTATIVE (AFU_ORTHOLOGUE AFUA_3G01840)-RELATED"/>
    <property type="match status" value="1"/>
</dbReference>
<evidence type="ECO:0000256" key="2">
    <source>
        <dbReference type="ARBA" id="ARBA00022448"/>
    </source>
</evidence>
<keyword evidence="2" id="KW-0813">Transport</keyword>
<dbReference type="Proteomes" id="UP000279259">
    <property type="component" value="Unassembled WGS sequence"/>
</dbReference>
<evidence type="ECO:0000256" key="4">
    <source>
        <dbReference type="ARBA" id="ARBA00022989"/>
    </source>
</evidence>
<evidence type="ECO:0000313" key="6">
    <source>
        <dbReference type="EMBL" id="RSH85525.1"/>
    </source>
</evidence>
<name>A0A427Y3F3_9TREE</name>
<comment type="caution">
    <text evidence="6">The sequence shown here is derived from an EMBL/GenBank/DDBJ whole genome shotgun (WGS) entry which is preliminary data.</text>
</comment>
<dbReference type="InterPro" id="IPR036259">
    <property type="entry name" value="MFS_trans_sf"/>
</dbReference>
<keyword evidence="4" id="KW-1133">Transmembrane helix</keyword>
<sequence>MSRKNFRQPVALAGFYLLAFLFGGNPLNVSWMVANIAGQTKKLVVMSLYNAESAAGNIIGPLLFNAKDKPHYVPGVKATLGVFCGLFCCKV</sequence>
<evidence type="ECO:0000256" key="3">
    <source>
        <dbReference type="ARBA" id="ARBA00022692"/>
    </source>
</evidence>
<keyword evidence="3" id="KW-0812">Transmembrane</keyword>